<evidence type="ECO:0000256" key="2">
    <source>
        <dbReference type="ARBA" id="ARBA00022884"/>
    </source>
</evidence>
<feature type="domain" description="RRM" evidence="5">
    <location>
        <begin position="414"/>
        <end position="489"/>
    </location>
</feature>
<feature type="region of interest" description="Disordered" evidence="4">
    <location>
        <begin position="218"/>
        <end position="247"/>
    </location>
</feature>
<feature type="domain" description="RRM" evidence="5">
    <location>
        <begin position="8"/>
        <end position="83"/>
    </location>
</feature>
<dbReference type="InterPro" id="IPR035979">
    <property type="entry name" value="RBD_domain_sf"/>
</dbReference>
<organism evidence="6 7">
    <name type="scientific">Anaeramoeba ignava</name>
    <name type="common">Anaerobic marine amoeba</name>
    <dbReference type="NCBI Taxonomy" id="1746090"/>
    <lineage>
        <taxon>Eukaryota</taxon>
        <taxon>Metamonada</taxon>
        <taxon>Anaeramoebidae</taxon>
        <taxon>Anaeramoeba</taxon>
    </lineage>
</organism>
<gene>
    <name evidence="6" type="ORF">M0811_06522</name>
</gene>
<evidence type="ECO:0000256" key="3">
    <source>
        <dbReference type="PROSITE-ProRule" id="PRU00176"/>
    </source>
</evidence>
<feature type="domain" description="RRM" evidence="5">
    <location>
        <begin position="115"/>
        <end position="191"/>
    </location>
</feature>
<accession>A0A9Q0RE35</accession>
<keyword evidence="7" id="KW-1185">Reference proteome</keyword>
<dbReference type="Gene3D" id="3.30.70.330">
    <property type="match status" value="5"/>
</dbReference>
<evidence type="ECO:0000256" key="4">
    <source>
        <dbReference type="SAM" id="MobiDB-lite"/>
    </source>
</evidence>
<feature type="region of interest" description="Disordered" evidence="4">
    <location>
        <begin position="84"/>
        <end position="110"/>
    </location>
</feature>
<dbReference type="SMART" id="SM00360">
    <property type="entry name" value="RRM"/>
    <property type="match status" value="5"/>
</dbReference>
<dbReference type="AlphaFoldDB" id="A0A9Q0RE35"/>
<feature type="domain" description="RRM" evidence="5">
    <location>
        <begin position="246"/>
        <end position="321"/>
    </location>
</feature>
<keyword evidence="1" id="KW-0677">Repeat</keyword>
<dbReference type="Proteomes" id="UP001149090">
    <property type="component" value="Unassembled WGS sequence"/>
</dbReference>
<evidence type="ECO:0000259" key="5">
    <source>
        <dbReference type="PROSITE" id="PS50102"/>
    </source>
</evidence>
<dbReference type="GO" id="GO:0003723">
    <property type="term" value="F:RNA binding"/>
    <property type="evidence" value="ECO:0007669"/>
    <property type="project" value="UniProtKB-UniRule"/>
</dbReference>
<dbReference type="InterPro" id="IPR000504">
    <property type="entry name" value="RRM_dom"/>
</dbReference>
<feature type="compositionally biased region" description="Basic residues" evidence="4">
    <location>
        <begin position="223"/>
        <end position="238"/>
    </location>
</feature>
<dbReference type="Pfam" id="PF00076">
    <property type="entry name" value="RRM_1"/>
    <property type="match status" value="5"/>
</dbReference>
<feature type="compositionally biased region" description="Low complexity" evidence="4">
    <location>
        <begin position="90"/>
        <end position="99"/>
    </location>
</feature>
<dbReference type="PANTHER" id="PTHR23236">
    <property type="entry name" value="EUKARYOTIC TRANSLATION INITIATION FACTOR 4B/4H"/>
    <property type="match status" value="1"/>
</dbReference>
<dbReference type="CDD" id="cd00590">
    <property type="entry name" value="RRM_SF"/>
    <property type="match status" value="3"/>
</dbReference>
<dbReference type="PROSITE" id="PS50102">
    <property type="entry name" value="RRM"/>
    <property type="match status" value="5"/>
</dbReference>
<dbReference type="SUPFAM" id="SSF54928">
    <property type="entry name" value="RNA-binding domain, RBD"/>
    <property type="match status" value="5"/>
</dbReference>
<dbReference type="InterPro" id="IPR012677">
    <property type="entry name" value="Nucleotide-bd_a/b_plait_sf"/>
</dbReference>
<evidence type="ECO:0000313" key="7">
    <source>
        <dbReference type="Proteomes" id="UP001149090"/>
    </source>
</evidence>
<name>A0A9Q0RE35_ANAIG</name>
<feature type="domain" description="RRM" evidence="5">
    <location>
        <begin position="330"/>
        <end position="405"/>
    </location>
</feature>
<evidence type="ECO:0000313" key="6">
    <source>
        <dbReference type="EMBL" id="KAJ5076243.1"/>
    </source>
</evidence>
<comment type="caution">
    <text evidence="6">The sequence shown here is derived from an EMBL/GenBank/DDBJ whole genome shotgun (WGS) entry which is preliminary data.</text>
</comment>
<dbReference type="PANTHER" id="PTHR23236:SF119">
    <property type="entry name" value="NUCLEAR RNA-BINDING PROTEIN SART-3"/>
    <property type="match status" value="1"/>
</dbReference>
<evidence type="ECO:0000256" key="1">
    <source>
        <dbReference type="ARBA" id="ARBA00022737"/>
    </source>
</evidence>
<reference evidence="6" key="1">
    <citation type="submission" date="2022-10" db="EMBL/GenBank/DDBJ databases">
        <title>Novel sulphate-reducing endosymbionts in the free-living metamonad Anaeramoeba.</title>
        <authorList>
            <person name="Jerlstrom-Hultqvist J."/>
            <person name="Cepicka I."/>
            <person name="Gallot-Lavallee L."/>
            <person name="Salas-Leiva D."/>
            <person name="Curtis B.A."/>
            <person name="Zahonova K."/>
            <person name="Pipaliya S."/>
            <person name="Dacks J."/>
            <person name="Roger A.J."/>
        </authorList>
    </citation>
    <scope>NUCLEOTIDE SEQUENCE</scope>
    <source>
        <strain evidence="6">BMAN</strain>
    </source>
</reference>
<keyword evidence="2 3" id="KW-0694">RNA-binding</keyword>
<protein>
    <submittedName>
        <fullName evidence="6">Polyadenylate binding protein</fullName>
    </submittedName>
</protein>
<proteinExistence type="predicted"/>
<sequence length="497" mass="57399">MNTEQTNPTVYIGNLDFDMTEEEIKDEFSKFGDCKCEIFQKNGLSSLSAHVEMKDMEGAKKVVDKLNGIEVSGRIIKVELAQFEEKDSEQSQQQSNQTNEQDKNIITMNTQKSNPTVYVGNLPFNVTEEEIETEFSKVADVVNVRIAQKRGRPAGYAFVEMKNIGGAKKVVDKLDGTEVSGRTIRVELTRPKQSFQQYPQFPSFSPMSFVPYPRYSQFSSFSPKRKPQQLRRRRRQSRTPKEESTTQIHVSNLPFNMKDEEFEKIFQNFKTKECKIARLRNGRSKGFGFVEFESHEDQQKSLELNEKEFNGRKIGVRVAYVSAPREFSTTQIHVSNLPFEMKDEEFAKIFQNFKTKECKIARLRNERSKGFGFVEFESPEDQQKALKLNGKEFNGRKIGVRVSLVSDPREFSKTRIRVSNLPFEMKDEEFEKIFQNFKTKECKISRFGTGKSKGFGFVEFESNEDQQKSLELNEKEFGGRKIGVAVAFELPKKNDSD</sequence>
<dbReference type="EMBL" id="JAPDFW010000062">
    <property type="protein sequence ID" value="KAJ5076243.1"/>
    <property type="molecule type" value="Genomic_DNA"/>
</dbReference>
<dbReference type="OrthoDB" id="439808at2759"/>